<keyword evidence="4" id="KW-0378">Hydrolase</keyword>
<proteinExistence type="predicted"/>
<dbReference type="PANTHER" id="PTHR13204:SF1">
    <property type="entry name" value="ESTER HYDROLASE C11ORF54"/>
    <property type="match status" value="1"/>
</dbReference>
<evidence type="ECO:0000256" key="5">
    <source>
        <dbReference type="ARBA" id="ARBA00022833"/>
    </source>
</evidence>
<gene>
    <name evidence="8" type="ORF">SK128_006978</name>
</gene>
<sequence length="309" mass="33722">MSLSVEKKQLHVPPLEEVATVLQSALKNSFAEASVSVVECPDLTKPPYGLEAVGLCGSPRLGDVGGVPNLMPVVQKDKLYDIRDLAKSVDLPDGFVIGAGAGPHPHVGVNSELMANLVAGDRASNGCHIAKVNDAGSYQLMKLPPTETRCALMLNMFASEGQSGKVLHIKAKKRTNDTNLVTCLRKGLEEFYGEKAVGLGGTFRLMQGRAKCHVMPDFPKAPLTCDADVNKWLKFYDMPAPMVFLSTLISKDVDLDLRIEHSHGYGKDCGGHYHYDTTPDAVEYEGYYNVAELMYRIDRPIVTHSFGRN</sequence>
<keyword evidence="5" id="KW-0862">Zinc</keyword>
<comment type="subcellular location">
    <subcellularLocation>
        <location evidence="1">Nucleus</location>
    </subcellularLocation>
</comment>
<keyword evidence="6" id="KW-0539">Nucleus</keyword>
<dbReference type="GO" id="GO:0008270">
    <property type="term" value="F:zinc ion binding"/>
    <property type="evidence" value="ECO:0007669"/>
    <property type="project" value="TreeGrafter"/>
</dbReference>
<evidence type="ECO:0000256" key="1">
    <source>
        <dbReference type="ARBA" id="ARBA00004123"/>
    </source>
</evidence>
<dbReference type="EMBL" id="JAXCGZ010006121">
    <property type="protein sequence ID" value="KAK7080120.1"/>
    <property type="molecule type" value="Genomic_DNA"/>
</dbReference>
<feature type="domain" description="DUF1907" evidence="7">
    <location>
        <begin position="21"/>
        <end position="297"/>
    </location>
</feature>
<comment type="subunit">
    <text evidence="2">Monomer.</text>
</comment>
<evidence type="ECO:0000313" key="8">
    <source>
        <dbReference type="EMBL" id="KAK7080120.1"/>
    </source>
</evidence>
<reference evidence="8 9" key="1">
    <citation type="submission" date="2023-11" db="EMBL/GenBank/DDBJ databases">
        <title>Halocaridina rubra genome assembly.</title>
        <authorList>
            <person name="Smith C."/>
        </authorList>
    </citation>
    <scope>NUCLEOTIDE SEQUENCE [LARGE SCALE GENOMIC DNA]</scope>
    <source>
        <strain evidence="8">EP-1</strain>
        <tissue evidence="8">Whole</tissue>
    </source>
</reference>
<evidence type="ECO:0000256" key="6">
    <source>
        <dbReference type="ARBA" id="ARBA00023242"/>
    </source>
</evidence>
<evidence type="ECO:0000256" key="3">
    <source>
        <dbReference type="ARBA" id="ARBA00022723"/>
    </source>
</evidence>
<dbReference type="GO" id="GO:0016788">
    <property type="term" value="F:hydrolase activity, acting on ester bonds"/>
    <property type="evidence" value="ECO:0007669"/>
    <property type="project" value="TreeGrafter"/>
</dbReference>
<comment type="caution">
    <text evidence="8">The sequence shown here is derived from an EMBL/GenBank/DDBJ whole genome shotgun (WGS) entry which is preliminary data.</text>
</comment>
<dbReference type="SMART" id="SM01168">
    <property type="entry name" value="DUF1907"/>
    <property type="match status" value="1"/>
</dbReference>
<keyword evidence="3" id="KW-0479">Metal-binding</keyword>
<dbReference type="Proteomes" id="UP001381693">
    <property type="component" value="Unassembled WGS sequence"/>
</dbReference>
<organism evidence="8 9">
    <name type="scientific">Halocaridina rubra</name>
    <name type="common">Hawaiian red shrimp</name>
    <dbReference type="NCBI Taxonomy" id="373956"/>
    <lineage>
        <taxon>Eukaryota</taxon>
        <taxon>Metazoa</taxon>
        <taxon>Ecdysozoa</taxon>
        <taxon>Arthropoda</taxon>
        <taxon>Crustacea</taxon>
        <taxon>Multicrustacea</taxon>
        <taxon>Malacostraca</taxon>
        <taxon>Eumalacostraca</taxon>
        <taxon>Eucarida</taxon>
        <taxon>Decapoda</taxon>
        <taxon>Pleocyemata</taxon>
        <taxon>Caridea</taxon>
        <taxon>Atyoidea</taxon>
        <taxon>Atyidae</taxon>
        <taxon>Halocaridina</taxon>
    </lineage>
</organism>
<accession>A0AAN8XKB7</accession>
<protein>
    <recommendedName>
        <fullName evidence="7">DUF1907 domain-containing protein</fullName>
    </recommendedName>
</protein>
<evidence type="ECO:0000313" key="9">
    <source>
        <dbReference type="Proteomes" id="UP001381693"/>
    </source>
</evidence>
<dbReference type="Pfam" id="PF08925">
    <property type="entry name" value="DUF1907"/>
    <property type="match status" value="1"/>
</dbReference>
<dbReference type="CDD" id="cd17298">
    <property type="entry name" value="DUF1907"/>
    <property type="match status" value="1"/>
</dbReference>
<dbReference type="InterPro" id="IPR015021">
    <property type="entry name" value="C11orf54_DUF1907"/>
</dbReference>
<dbReference type="SUPFAM" id="SSF117856">
    <property type="entry name" value="AF0104/ALDC/Ptd012-like"/>
    <property type="match status" value="1"/>
</dbReference>
<evidence type="ECO:0000259" key="7">
    <source>
        <dbReference type="SMART" id="SM01168"/>
    </source>
</evidence>
<evidence type="ECO:0000256" key="4">
    <source>
        <dbReference type="ARBA" id="ARBA00022801"/>
    </source>
</evidence>
<name>A0AAN8XKB7_HALRR</name>
<dbReference type="GO" id="GO:0005634">
    <property type="term" value="C:nucleus"/>
    <property type="evidence" value="ECO:0007669"/>
    <property type="project" value="UniProtKB-SubCell"/>
</dbReference>
<keyword evidence="9" id="KW-1185">Reference proteome</keyword>
<dbReference type="AlphaFoldDB" id="A0AAN8XKB7"/>
<evidence type="ECO:0000256" key="2">
    <source>
        <dbReference type="ARBA" id="ARBA00011245"/>
    </source>
</evidence>
<dbReference type="PANTHER" id="PTHR13204">
    <property type="entry name" value="PTD012 PROTEIN"/>
    <property type="match status" value="1"/>
</dbReference>